<protein>
    <submittedName>
        <fullName evidence="1">Uncharacterized protein</fullName>
    </submittedName>
</protein>
<name>A0ABD0L398_9CAEN</name>
<reference evidence="1 2" key="1">
    <citation type="journal article" date="2023" name="Sci. Data">
        <title>Genome assembly of the Korean intertidal mud-creeper Batillaria attramentaria.</title>
        <authorList>
            <person name="Patra A.K."/>
            <person name="Ho P.T."/>
            <person name="Jun S."/>
            <person name="Lee S.J."/>
            <person name="Kim Y."/>
            <person name="Won Y.J."/>
        </authorList>
    </citation>
    <scope>NUCLEOTIDE SEQUENCE [LARGE SCALE GENOMIC DNA]</scope>
    <source>
        <strain evidence="1">Wonlab-2016</strain>
    </source>
</reference>
<dbReference type="Proteomes" id="UP001519460">
    <property type="component" value="Unassembled WGS sequence"/>
</dbReference>
<comment type="caution">
    <text evidence="1">The sequence shown here is derived from an EMBL/GenBank/DDBJ whole genome shotgun (WGS) entry which is preliminary data.</text>
</comment>
<dbReference type="EMBL" id="JACVVK020000088">
    <property type="protein sequence ID" value="KAK7493955.1"/>
    <property type="molecule type" value="Genomic_DNA"/>
</dbReference>
<accession>A0ABD0L398</accession>
<evidence type="ECO:0000313" key="1">
    <source>
        <dbReference type="EMBL" id="KAK7493955.1"/>
    </source>
</evidence>
<feature type="non-terminal residue" evidence="1">
    <location>
        <position position="74"/>
    </location>
</feature>
<keyword evidence="2" id="KW-1185">Reference proteome</keyword>
<proteinExistence type="predicted"/>
<dbReference type="AlphaFoldDB" id="A0ABD0L398"/>
<gene>
    <name evidence="1" type="ORF">BaRGS_00014837</name>
</gene>
<organism evidence="1 2">
    <name type="scientific">Batillaria attramentaria</name>
    <dbReference type="NCBI Taxonomy" id="370345"/>
    <lineage>
        <taxon>Eukaryota</taxon>
        <taxon>Metazoa</taxon>
        <taxon>Spiralia</taxon>
        <taxon>Lophotrochozoa</taxon>
        <taxon>Mollusca</taxon>
        <taxon>Gastropoda</taxon>
        <taxon>Caenogastropoda</taxon>
        <taxon>Sorbeoconcha</taxon>
        <taxon>Cerithioidea</taxon>
        <taxon>Batillariidae</taxon>
        <taxon>Batillaria</taxon>
    </lineage>
</organism>
<evidence type="ECO:0000313" key="2">
    <source>
        <dbReference type="Proteomes" id="UP001519460"/>
    </source>
</evidence>
<sequence>MCDAESRDLTERKSLRSVAEKRDRWENGGISGWGWWGAAQLSHREPRGGCRRVLAVFWSGPITYNLAHTTDPAA</sequence>